<dbReference type="InParanoid" id="A0A2T3ATA6"/>
<dbReference type="PANTHER" id="PTHR43123">
    <property type="entry name" value="POLYSACCHARIDE DEACETYLASE-RELATED"/>
    <property type="match status" value="1"/>
</dbReference>
<dbReference type="PANTHER" id="PTHR43123:SF1">
    <property type="entry name" value="POLYSACCHARIDE DEACETYLASE-RELATED"/>
    <property type="match status" value="1"/>
</dbReference>
<dbReference type="Gene3D" id="3.20.20.370">
    <property type="entry name" value="Glycoside hydrolase/deacetylase"/>
    <property type="match status" value="1"/>
</dbReference>
<evidence type="ECO:0000259" key="1">
    <source>
        <dbReference type="PROSITE" id="PS51677"/>
    </source>
</evidence>
<evidence type="ECO:0000313" key="2">
    <source>
        <dbReference type="EMBL" id="PSS10728.1"/>
    </source>
</evidence>
<dbReference type="EMBL" id="KZ679016">
    <property type="protein sequence ID" value="PSS10728.1"/>
    <property type="molecule type" value="Genomic_DNA"/>
</dbReference>
<dbReference type="OrthoDB" id="9970124at2759"/>
<dbReference type="InterPro" id="IPR002509">
    <property type="entry name" value="NODB_dom"/>
</dbReference>
<proteinExistence type="predicted"/>
<dbReference type="Proteomes" id="UP000241818">
    <property type="component" value="Unassembled WGS sequence"/>
</dbReference>
<name>A0A2T3ATA6_AMORE</name>
<dbReference type="SUPFAM" id="SSF88713">
    <property type="entry name" value="Glycoside hydrolase/deacetylase"/>
    <property type="match status" value="1"/>
</dbReference>
<dbReference type="RefSeq" id="XP_024717907.1">
    <property type="nucleotide sequence ID" value="XM_024865514.1"/>
</dbReference>
<dbReference type="GeneID" id="36573595"/>
<reference evidence="2 3" key="1">
    <citation type="journal article" date="2018" name="New Phytol.">
        <title>Comparative genomics and transcriptomics depict ericoid mycorrhizal fungi as versatile saprotrophs and plant mutualists.</title>
        <authorList>
            <person name="Martino E."/>
            <person name="Morin E."/>
            <person name="Grelet G.A."/>
            <person name="Kuo A."/>
            <person name="Kohler A."/>
            <person name="Daghino S."/>
            <person name="Barry K.W."/>
            <person name="Cichocki N."/>
            <person name="Clum A."/>
            <person name="Dockter R.B."/>
            <person name="Hainaut M."/>
            <person name="Kuo R.C."/>
            <person name="LaButti K."/>
            <person name="Lindahl B.D."/>
            <person name="Lindquist E.A."/>
            <person name="Lipzen A."/>
            <person name="Khouja H.R."/>
            <person name="Magnuson J."/>
            <person name="Murat C."/>
            <person name="Ohm R.A."/>
            <person name="Singer S.W."/>
            <person name="Spatafora J.W."/>
            <person name="Wang M."/>
            <person name="Veneault-Fourrey C."/>
            <person name="Henrissat B."/>
            <person name="Grigoriev I.V."/>
            <person name="Martin F.M."/>
            <person name="Perotto S."/>
        </authorList>
    </citation>
    <scope>NUCLEOTIDE SEQUENCE [LARGE SCALE GENOMIC DNA]</scope>
    <source>
        <strain evidence="2 3">ATCC 22711</strain>
    </source>
</reference>
<protein>
    <submittedName>
        <fullName evidence="2">Carbohydrate esterase family 4 protein</fullName>
    </submittedName>
</protein>
<dbReference type="GO" id="GO:0005975">
    <property type="term" value="P:carbohydrate metabolic process"/>
    <property type="evidence" value="ECO:0007669"/>
    <property type="project" value="InterPro"/>
</dbReference>
<organism evidence="2 3">
    <name type="scientific">Amorphotheca resinae ATCC 22711</name>
    <dbReference type="NCBI Taxonomy" id="857342"/>
    <lineage>
        <taxon>Eukaryota</taxon>
        <taxon>Fungi</taxon>
        <taxon>Dikarya</taxon>
        <taxon>Ascomycota</taxon>
        <taxon>Pezizomycotina</taxon>
        <taxon>Leotiomycetes</taxon>
        <taxon>Helotiales</taxon>
        <taxon>Amorphothecaceae</taxon>
        <taxon>Amorphotheca</taxon>
    </lineage>
</organism>
<dbReference type="Pfam" id="PF01522">
    <property type="entry name" value="Polysacc_deac_1"/>
    <property type="match status" value="1"/>
</dbReference>
<accession>A0A2T3ATA6</accession>
<dbReference type="InterPro" id="IPR011330">
    <property type="entry name" value="Glyco_hydro/deAcase_b/a-brl"/>
</dbReference>
<dbReference type="AlphaFoldDB" id="A0A2T3ATA6"/>
<feature type="domain" description="NodB homology" evidence="1">
    <location>
        <begin position="89"/>
        <end position="319"/>
    </location>
</feature>
<dbReference type="STRING" id="857342.A0A2T3ATA6"/>
<keyword evidence="3" id="KW-1185">Reference proteome</keyword>
<dbReference type="PROSITE" id="PS51677">
    <property type="entry name" value="NODB"/>
    <property type="match status" value="1"/>
</dbReference>
<dbReference type="GO" id="GO:0016810">
    <property type="term" value="F:hydrolase activity, acting on carbon-nitrogen (but not peptide) bonds"/>
    <property type="evidence" value="ECO:0007669"/>
    <property type="project" value="InterPro"/>
</dbReference>
<sequence>MTTPYPLPPDADKVPEFQWREKYDFPRDLVGYGEQSFNPQWPGGAKIAVSFVINYEEGAEHTVLNGDLHSETHIWEAPGGTPAVQERAVNVESEYDYGSRAGVWRLFRLFNKYNYKYTLYAVGKAIEDNPAVGISSVKNGHDVAAHAYRWVDYAGMPPEKEKEYIKKEIESLTKTCGAPPKGWYYGRLSSRSHALVWEVFKEMGIPLVWESDSYADDLPYWIDVPAEKDEEKPQGMLMVPYSFDCNDYKFNVPTGFSSPTDFYDHVKNAFDVLYEEGCEGSPKMMTIALHCRVLGKPGRFMALKKIVEYIASKEGVWVATRTQIAEHFREKFPYQPGYLAPGVKRAEAPRMMNAWPEHKPVPV</sequence>
<evidence type="ECO:0000313" key="3">
    <source>
        <dbReference type="Proteomes" id="UP000241818"/>
    </source>
</evidence>
<gene>
    <name evidence="2" type="ORF">M430DRAFT_270703</name>
</gene>